<proteinExistence type="predicted"/>
<keyword evidence="2" id="KW-1185">Reference proteome</keyword>
<reference evidence="1" key="1">
    <citation type="submission" date="2023-04" db="EMBL/GenBank/DDBJ databases">
        <title>Black Yeasts Isolated from many extreme environments.</title>
        <authorList>
            <person name="Coleine C."/>
            <person name="Stajich J.E."/>
            <person name="Selbmann L."/>
        </authorList>
    </citation>
    <scope>NUCLEOTIDE SEQUENCE</scope>
    <source>
        <strain evidence="1">CCFEE 5312</strain>
    </source>
</reference>
<evidence type="ECO:0008006" key="3">
    <source>
        <dbReference type="Google" id="ProtNLM"/>
    </source>
</evidence>
<dbReference type="Gene3D" id="3.30.70.2970">
    <property type="entry name" value="Protein of unknown function (DUF541), domain 2"/>
    <property type="match status" value="1"/>
</dbReference>
<name>A0AAJ0GK20_9PEZI</name>
<gene>
    <name evidence="1" type="ORF">LTR09_000661</name>
</gene>
<dbReference type="EMBL" id="JAWDJX010000001">
    <property type="protein sequence ID" value="KAK3059095.1"/>
    <property type="molecule type" value="Genomic_DNA"/>
</dbReference>
<accession>A0AAJ0GK20</accession>
<dbReference type="Gene3D" id="3.30.110.170">
    <property type="entry name" value="Protein of unknown function (DUF541), domain 1"/>
    <property type="match status" value="1"/>
</dbReference>
<dbReference type="Pfam" id="PF04402">
    <property type="entry name" value="SIMPL"/>
    <property type="match status" value="1"/>
</dbReference>
<evidence type="ECO:0000313" key="1">
    <source>
        <dbReference type="EMBL" id="KAK3059095.1"/>
    </source>
</evidence>
<evidence type="ECO:0000313" key="2">
    <source>
        <dbReference type="Proteomes" id="UP001271007"/>
    </source>
</evidence>
<dbReference type="AlphaFoldDB" id="A0AAJ0GK20"/>
<organism evidence="1 2">
    <name type="scientific">Extremus antarcticus</name>
    <dbReference type="NCBI Taxonomy" id="702011"/>
    <lineage>
        <taxon>Eukaryota</taxon>
        <taxon>Fungi</taxon>
        <taxon>Dikarya</taxon>
        <taxon>Ascomycota</taxon>
        <taxon>Pezizomycotina</taxon>
        <taxon>Dothideomycetes</taxon>
        <taxon>Dothideomycetidae</taxon>
        <taxon>Mycosphaerellales</taxon>
        <taxon>Extremaceae</taxon>
        <taxon>Extremus</taxon>
    </lineage>
</organism>
<dbReference type="Proteomes" id="UP001271007">
    <property type="component" value="Unassembled WGS sequence"/>
</dbReference>
<sequence length="244" mass="26950">MASKEYDHRPQIEVKGEVEILLPAERAILNVKVSKTGAEKAATAQAVIESAKQVELLLRSISTKTDGQKPAADYWSRTSLNESNYQPYDNETRTHLAREYTAKIDYSVNIQKFERLGPIIHDMAAIKHVSSEGVNWVLTSATIEDQRSTLRAKAAKSAMTKANDYAEALGFTKIVAIELREATHYVQSSNRKGGGSQVVAADPLGTAAKNMAELDWEDVGEEVFQYTPEEVKMSQTVNGRFAAE</sequence>
<comment type="caution">
    <text evidence="1">The sequence shown here is derived from an EMBL/GenBank/DDBJ whole genome shotgun (WGS) entry which is preliminary data.</text>
</comment>
<protein>
    <recommendedName>
        <fullName evidence="3">SIMPL domain-containing protein</fullName>
    </recommendedName>
</protein>
<dbReference type="InterPro" id="IPR007497">
    <property type="entry name" value="SIMPL/DUF541"/>
</dbReference>